<dbReference type="AlphaFoldDB" id="A0A103Y8M1"/>
<evidence type="ECO:0000313" key="2">
    <source>
        <dbReference type="Proteomes" id="UP000243975"/>
    </source>
</evidence>
<evidence type="ECO:0000313" key="1">
    <source>
        <dbReference type="EMBL" id="KVI04537.1"/>
    </source>
</evidence>
<proteinExistence type="predicted"/>
<dbReference type="Proteomes" id="UP000243975">
    <property type="component" value="Unassembled WGS sequence"/>
</dbReference>
<accession>A0A103Y8M1</accession>
<keyword evidence="2" id="KW-1185">Reference proteome</keyword>
<dbReference type="Gramene" id="KVI04537">
    <property type="protein sequence ID" value="KVI04537"/>
    <property type="gene ID" value="Ccrd_017145"/>
</dbReference>
<reference evidence="1 2" key="1">
    <citation type="journal article" date="2016" name="Sci. Rep.">
        <title>The genome sequence of the outbreeding globe artichoke constructed de novo incorporating a phase-aware low-pass sequencing strategy of F1 progeny.</title>
        <authorList>
            <person name="Scaglione D."/>
            <person name="Reyes-Chin-Wo S."/>
            <person name="Acquadro A."/>
            <person name="Froenicke L."/>
            <person name="Portis E."/>
            <person name="Beitel C."/>
            <person name="Tirone M."/>
            <person name="Mauro R."/>
            <person name="Lo Monaco A."/>
            <person name="Mauromicale G."/>
            <person name="Faccioli P."/>
            <person name="Cattivelli L."/>
            <person name="Rieseberg L."/>
            <person name="Michelmore R."/>
            <person name="Lanteri S."/>
        </authorList>
    </citation>
    <scope>NUCLEOTIDE SEQUENCE [LARGE SCALE GENOMIC DNA]</scope>
    <source>
        <strain evidence="1">2C</strain>
    </source>
</reference>
<organism evidence="1 2">
    <name type="scientific">Cynara cardunculus var. scolymus</name>
    <name type="common">Globe artichoke</name>
    <name type="synonym">Cynara scolymus</name>
    <dbReference type="NCBI Taxonomy" id="59895"/>
    <lineage>
        <taxon>Eukaryota</taxon>
        <taxon>Viridiplantae</taxon>
        <taxon>Streptophyta</taxon>
        <taxon>Embryophyta</taxon>
        <taxon>Tracheophyta</taxon>
        <taxon>Spermatophyta</taxon>
        <taxon>Magnoliopsida</taxon>
        <taxon>eudicotyledons</taxon>
        <taxon>Gunneridae</taxon>
        <taxon>Pentapetalae</taxon>
        <taxon>asterids</taxon>
        <taxon>campanulids</taxon>
        <taxon>Asterales</taxon>
        <taxon>Asteraceae</taxon>
        <taxon>Carduoideae</taxon>
        <taxon>Cardueae</taxon>
        <taxon>Carduinae</taxon>
        <taxon>Cynara</taxon>
    </lineage>
</organism>
<comment type="caution">
    <text evidence="1">The sequence shown here is derived from an EMBL/GenBank/DDBJ whole genome shotgun (WGS) entry which is preliminary data.</text>
</comment>
<sequence length="102" mass="11626">MSSSSTFNPASIVVFFNLQSCLHRHLLQPSRVILVAVSLYGFTVDRATLELIYQKLYEPLYSKIMLKPKLSNHADNGSEDGNHTQMMYAEDRKVDVGWLFMA</sequence>
<name>A0A103Y8M1_CYNCS</name>
<dbReference type="EMBL" id="LEKV01002011">
    <property type="protein sequence ID" value="KVI04537.1"/>
    <property type="molecule type" value="Genomic_DNA"/>
</dbReference>
<gene>
    <name evidence="1" type="ORF">Ccrd_017145</name>
</gene>
<protein>
    <submittedName>
        <fullName evidence="1">Uncharacterized protein</fullName>
    </submittedName>
</protein>